<name>A0A2S4W5N1_9BASI</name>
<evidence type="ECO:0008006" key="3">
    <source>
        <dbReference type="Google" id="ProtNLM"/>
    </source>
</evidence>
<proteinExistence type="predicted"/>
<evidence type="ECO:0000313" key="2">
    <source>
        <dbReference type="Proteomes" id="UP000239156"/>
    </source>
</evidence>
<dbReference type="GO" id="GO:0005524">
    <property type="term" value="F:ATP binding"/>
    <property type="evidence" value="ECO:0007669"/>
    <property type="project" value="InterPro"/>
</dbReference>
<reference evidence="1" key="1">
    <citation type="submission" date="2017-12" db="EMBL/GenBank/DDBJ databases">
        <title>Gene loss provides genomic basis for host adaptation in cereal stripe rust fungi.</title>
        <authorList>
            <person name="Xia C."/>
        </authorList>
    </citation>
    <scope>NUCLEOTIDE SEQUENCE [LARGE SCALE GENOMIC DNA]</scope>
    <source>
        <strain evidence="1">93-210</strain>
    </source>
</reference>
<dbReference type="AlphaFoldDB" id="A0A2S4W5N1"/>
<dbReference type="Proteomes" id="UP000239156">
    <property type="component" value="Unassembled WGS sequence"/>
</dbReference>
<organism evidence="1 2">
    <name type="scientific">Puccinia striiformis</name>
    <dbReference type="NCBI Taxonomy" id="27350"/>
    <lineage>
        <taxon>Eukaryota</taxon>
        <taxon>Fungi</taxon>
        <taxon>Dikarya</taxon>
        <taxon>Basidiomycota</taxon>
        <taxon>Pucciniomycotina</taxon>
        <taxon>Pucciniomycetes</taxon>
        <taxon>Pucciniales</taxon>
        <taxon>Pucciniaceae</taxon>
        <taxon>Puccinia</taxon>
    </lineage>
</organism>
<dbReference type="VEuPathDB" id="FungiDB:PSTT_00772"/>
<sequence length="161" mass="18120">MDMVSRLGQLSKNISRSSLVPLSEWITGNRLDFFTSTSQPDTIPPSTRFQLANGIQGNTHPICYRINLNEKLGEGSMRKAYATEAFGHLLERYKEILMHCPSLNNHFKLKAQQISLVCHAVIATGPVTAPTNNQPGMDMELFQIMDAFTHWTYNQSSGKYL</sequence>
<dbReference type="VEuPathDB" id="FungiDB:PSHT_06941"/>
<dbReference type="EMBL" id="PKSL01000004">
    <property type="protein sequence ID" value="POW17036.1"/>
    <property type="molecule type" value="Genomic_DNA"/>
</dbReference>
<keyword evidence="2" id="KW-1185">Reference proteome</keyword>
<evidence type="ECO:0000313" key="1">
    <source>
        <dbReference type="EMBL" id="POW17036.1"/>
    </source>
</evidence>
<gene>
    <name evidence="1" type="ORF">PSTT_00772</name>
</gene>
<accession>A0A2S4W5N1</accession>
<protein>
    <recommendedName>
        <fullName evidence="3">Alpha-type protein kinase domain-containing protein</fullName>
    </recommendedName>
</protein>
<dbReference type="GO" id="GO:0004674">
    <property type="term" value="F:protein serine/threonine kinase activity"/>
    <property type="evidence" value="ECO:0007669"/>
    <property type="project" value="UniProtKB-KW"/>
</dbReference>
<comment type="caution">
    <text evidence="1">The sequence shown here is derived from an EMBL/GenBank/DDBJ whole genome shotgun (WGS) entry which is preliminary data.</text>
</comment>